<evidence type="ECO:0000313" key="3">
    <source>
        <dbReference type="Proteomes" id="UP001432146"/>
    </source>
</evidence>
<feature type="region of interest" description="Disordered" evidence="1">
    <location>
        <begin position="1"/>
        <end position="31"/>
    </location>
</feature>
<feature type="compositionally biased region" description="Basic and acidic residues" evidence="1">
    <location>
        <begin position="84"/>
        <end position="108"/>
    </location>
</feature>
<name>A0AAW0ZG45_9HYME</name>
<evidence type="ECO:0000313" key="2">
    <source>
        <dbReference type="EMBL" id="KAK9296523.1"/>
    </source>
</evidence>
<dbReference type="Proteomes" id="UP001432146">
    <property type="component" value="Unassembled WGS sequence"/>
</dbReference>
<keyword evidence="3" id="KW-1185">Reference proteome</keyword>
<comment type="caution">
    <text evidence="2">The sequence shown here is derived from an EMBL/GenBank/DDBJ whole genome shotgun (WGS) entry which is preliminary data.</text>
</comment>
<proteinExistence type="predicted"/>
<feature type="compositionally biased region" description="Basic and acidic residues" evidence="1">
    <location>
        <begin position="1"/>
        <end position="14"/>
    </location>
</feature>
<sequence>MRRSRDSSDDHDPLSRSTTTTTRQRGPDVDRQTWFRAVPVTWSPISPVLPLYQPPSDTATFPPARGEVSTVARWGRIVRQQPKRKGEERCKRGGWEGRRKRGERFGEG</sequence>
<accession>A0AAW0ZG45</accession>
<reference evidence="2 3" key="1">
    <citation type="submission" date="2024-05" db="EMBL/GenBank/DDBJ databases">
        <title>The nuclear and mitochondrial genome assemblies of Tetragonisca angustula (Apidae: Meliponini), a tiny yet remarkable pollinator in the Neotropics.</title>
        <authorList>
            <person name="Ferrari R."/>
            <person name="Ricardo P.C."/>
            <person name="Dias F.C."/>
            <person name="Araujo N.S."/>
            <person name="Soares D.O."/>
            <person name="Zhou Q.-S."/>
            <person name="Zhu C.-D."/>
            <person name="Coutinho L."/>
            <person name="Airas M.C."/>
            <person name="Batista T.M."/>
        </authorList>
    </citation>
    <scope>NUCLEOTIDE SEQUENCE [LARGE SCALE GENOMIC DNA]</scope>
    <source>
        <strain evidence="2">ASF017062</strain>
        <tissue evidence="2">Abdomen</tissue>
    </source>
</reference>
<gene>
    <name evidence="2" type="ORF">QLX08_009514</name>
</gene>
<dbReference type="AlphaFoldDB" id="A0AAW0ZG45"/>
<organism evidence="2 3">
    <name type="scientific">Tetragonisca angustula</name>
    <dbReference type="NCBI Taxonomy" id="166442"/>
    <lineage>
        <taxon>Eukaryota</taxon>
        <taxon>Metazoa</taxon>
        <taxon>Ecdysozoa</taxon>
        <taxon>Arthropoda</taxon>
        <taxon>Hexapoda</taxon>
        <taxon>Insecta</taxon>
        <taxon>Pterygota</taxon>
        <taxon>Neoptera</taxon>
        <taxon>Endopterygota</taxon>
        <taxon>Hymenoptera</taxon>
        <taxon>Apocrita</taxon>
        <taxon>Aculeata</taxon>
        <taxon>Apoidea</taxon>
        <taxon>Anthophila</taxon>
        <taxon>Apidae</taxon>
        <taxon>Tetragonisca</taxon>
    </lineage>
</organism>
<evidence type="ECO:0000256" key="1">
    <source>
        <dbReference type="SAM" id="MobiDB-lite"/>
    </source>
</evidence>
<feature type="region of interest" description="Disordered" evidence="1">
    <location>
        <begin position="79"/>
        <end position="108"/>
    </location>
</feature>
<dbReference type="EMBL" id="JAWNGG020000211">
    <property type="protein sequence ID" value="KAK9296523.1"/>
    <property type="molecule type" value="Genomic_DNA"/>
</dbReference>
<protein>
    <submittedName>
        <fullName evidence="2">Uncharacterized protein</fullName>
    </submittedName>
</protein>